<dbReference type="STRING" id="683124.SAMN05444337_0593"/>
<evidence type="ECO:0000256" key="4">
    <source>
        <dbReference type="ARBA" id="ARBA00023053"/>
    </source>
</evidence>
<keyword evidence="5 8" id="KW-0406">Ion transport</keyword>
<proteinExistence type="inferred from homology"/>
<evidence type="ECO:0000256" key="2">
    <source>
        <dbReference type="ARBA" id="ARBA00022967"/>
    </source>
</evidence>
<dbReference type="RefSeq" id="WP_072781525.1">
    <property type="nucleotide sequence ID" value="NZ_CP045292.1"/>
</dbReference>
<evidence type="ECO:0000259" key="9">
    <source>
        <dbReference type="Pfam" id="PF05896"/>
    </source>
</evidence>
<dbReference type="InterPro" id="IPR022615">
    <property type="entry name" value="NqrA_C_domain"/>
</dbReference>
<feature type="domain" description="Na(+)-translocating NADH-quinone reductase subunit A C-terminal" evidence="10">
    <location>
        <begin position="262"/>
        <end position="309"/>
    </location>
</feature>
<dbReference type="AlphaFoldDB" id="A0A1M6DBB1"/>
<dbReference type="InterPro" id="IPR056148">
    <property type="entry name" value="NQRA_2nd"/>
</dbReference>
<comment type="function">
    <text evidence="8">NQR complex catalyzes the reduction of ubiquinone-1 to ubiquinol by two successive reactions, coupled with the transport of Na(+) ions from the cytoplasm to the periplasm. NqrA to NqrE are probably involved in the second step, the conversion of ubisemiquinone to ubiquinol.</text>
</comment>
<dbReference type="EMBL" id="FQZH01000001">
    <property type="protein sequence ID" value="SHI70391.1"/>
    <property type="molecule type" value="Genomic_DNA"/>
</dbReference>
<evidence type="ECO:0000256" key="1">
    <source>
        <dbReference type="ARBA" id="ARBA00022448"/>
    </source>
</evidence>
<evidence type="ECO:0000256" key="3">
    <source>
        <dbReference type="ARBA" id="ARBA00023027"/>
    </source>
</evidence>
<comment type="similarity">
    <text evidence="8">Belongs to the NqrA family.</text>
</comment>
<name>A0A1M6DBB1_9FLAO</name>
<dbReference type="GO" id="GO:0016655">
    <property type="term" value="F:oxidoreductase activity, acting on NAD(P)H, quinone or similar compound as acceptor"/>
    <property type="evidence" value="ECO:0007669"/>
    <property type="project" value="UniProtKB-UniRule"/>
</dbReference>
<evidence type="ECO:0000313" key="13">
    <source>
        <dbReference type="Proteomes" id="UP000184232"/>
    </source>
</evidence>
<comment type="catalytic activity">
    <reaction evidence="8">
        <text>a ubiquinone + n Na(+)(in) + NADH + H(+) = a ubiquinol + n Na(+)(out) + NAD(+)</text>
        <dbReference type="Rhea" id="RHEA:47748"/>
        <dbReference type="Rhea" id="RHEA-COMP:9565"/>
        <dbReference type="Rhea" id="RHEA-COMP:9566"/>
        <dbReference type="ChEBI" id="CHEBI:15378"/>
        <dbReference type="ChEBI" id="CHEBI:16389"/>
        <dbReference type="ChEBI" id="CHEBI:17976"/>
        <dbReference type="ChEBI" id="CHEBI:29101"/>
        <dbReference type="ChEBI" id="CHEBI:57540"/>
        <dbReference type="ChEBI" id="CHEBI:57945"/>
        <dbReference type="EC" id="7.2.1.1"/>
    </reaction>
</comment>
<evidence type="ECO:0000256" key="8">
    <source>
        <dbReference type="HAMAP-Rule" id="MF_00425"/>
    </source>
</evidence>
<keyword evidence="2 8" id="KW-1278">Translocase</keyword>
<keyword evidence="1 8" id="KW-0813">Transport</keyword>
<keyword evidence="6 8" id="KW-0830">Ubiquinone</keyword>
<gene>
    <name evidence="8" type="primary">nqrA</name>
    <name evidence="12" type="ORF">SAMN05444337_0593</name>
</gene>
<dbReference type="Pfam" id="PF11973">
    <property type="entry name" value="NQRA_SLBB"/>
    <property type="match status" value="1"/>
</dbReference>
<evidence type="ECO:0000313" key="12">
    <source>
        <dbReference type="EMBL" id="SHI70391.1"/>
    </source>
</evidence>
<dbReference type="InterPro" id="IPR011053">
    <property type="entry name" value="Single_hybrid_motif"/>
</dbReference>
<dbReference type="Proteomes" id="UP000184232">
    <property type="component" value="Unassembled WGS sequence"/>
</dbReference>
<dbReference type="Gene3D" id="2.40.50.100">
    <property type="match status" value="1"/>
</dbReference>
<accession>A0A1M6DBB1</accession>
<evidence type="ECO:0000256" key="5">
    <source>
        <dbReference type="ARBA" id="ARBA00023065"/>
    </source>
</evidence>
<dbReference type="NCBIfam" id="NF003761">
    <property type="entry name" value="PRK05352.1-4"/>
    <property type="match status" value="1"/>
</dbReference>
<evidence type="ECO:0000259" key="10">
    <source>
        <dbReference type="Pfam" id="PF11973"/>
    </source>
</evidence>
<protein>
    <recommendedName>
        <fullName evidence="8">Na(+)-translocating NADH-quinone reductase subunit A</fullName>
        <shortName evidence="8">Na(+)-NQR subunit A</shortName>
        <shortName evidence="8">Na(+)-translocating NQR subunit A</shortName>
        <ecNumber evidence="8">7.2.1.1</ecNumber>
    </recommendedName>
    <alternativeName>
        <fullName evidence="8">NQR complex subunit A</fullName>
    </alternativeName>
    <alternativeName>
        <fullName evidence="8">NQR-1 subunit A</fullName>
    </alternativeName>
</protein>
<dbReference type="OrthoDB" id="9774536at2"/>
<dbReference type="InterPro" id="IPR056147">
    <property type="entry name" value="NQRA_N"/>
</dbReference>
<dbReference type="PANTHER" id="PTHR37839">
    <property type="entry name" value="NA(+)-TRANSLOCATING NADH-QUINONE REDUCTASE SUBUNIT A"/>
    <property type="match status" value="1"/>
</dbReference>
<dbReference type="Pfam" id="PF05896">
    <property type="entry name" value="NQRA_N"/>
    <property type="match status" value="1"/>
</dbReference>
<dbReference type="SUPFAM" id="SSF51230">
    <property type="entry name" value="Single hybrid motif"/>
    <property type="match status" value="1"/>
</dbReference>
<keyword evidence="7 8" id="KW-0739">Sodium transport</keyword>
<dbReference type="EC" id="7.2.1.1" evidence="8"/>
<sequence length="448" mass="49128">MSKDIRIKKGLDLKLKGEAAHEIATVTRSKVYAIKPSDFHGITPKMVVKEGATVKAGDVIFYSKSDEAVKFVSPVSGTIQEIVRGEKRVIQAIKIVADSQDVAVEHSKKNPKDLSEKEVKEQLLASGCWPFIKQRPYDVIANSADTPKAIFVSGINSAPLAGDLNYVLADKKEALQAGFEALKKLTAGKVHVTVDAKSSFLPSVDGVVVHKGAGKHPVGLVSTQIAAIDPLNKGERVWVVQIEDVVTIGELFLNGKVNFEKTVALTGTGFEKPSYVKVISGAQMSDVVAGNLKDGNYRVISGNVLTGDKKSSEDFLGFYHHQVTAIPEGNDYDFFGWNLPRPNKFSVYRAGMFSFLTPNKKYDLNTNTNGEHRGFVLTGEYEKVCPLDIYPMQLLKAILVKDLDQMEALGIYEVAPEDFALTEFVDVSKQDHQRIVRQGLDLMIKEVG</sequence>
<dbReference type="InterPro" id="IPR008703">
    <property type="entry name" value="NqrA"/>
</dbReference>
<keyword evidence="3 8" id="KW-0520">NAD</keyword>
<comment type="subunit">
    <text evidence="8">Composed of six subunits; NqrA, NqrB, NqrC, NqrD, NqrE and NqrF.</text>
</comment>
<evidence type="ECO:0000256" key="7">
    <source>
        <dbReference type="ARBA" id="ARBA00023201"/>
    </source>
</evidence>
<keyword evidence="13" id="KW-1185">Reference proteome</keyword>
<keyword evidence="4 8" id="KW-0915">Sodium</keyword>
<evidence type="ECO:0000259" key="11">
    <source>
        <dbReference type="Pfam" id="PF24836"/>
    </source>
</evidence>
<dbReference type="HAMAP" id="MF_00425">
    <property type="entry name" value="NqrA"/>
    <property type="match status" value="1"/>
</dbReference>
<reference evidence="12 13" key="1">
    <citation type="submission" date="2016-11" db="EMBL/GenBank/DDBJ databases">
        <authorList>
            <person name="Jaros S."/>
            <person name="Januszkiewicz K."/>
            <person name="Wedrychowicz H."/>
        </authorList>
    </citation>
    <scope>NUCLEOTIDE SEQUENCE [LARGE SCALE GENOMIC DNA]</scope>
    <source>
        <strain evidence="12 13">DSM 22807</strain>
    </source>
</reference>
<feature type="domain" description="NqrA N-terminal barrel-sandwich hybrid" evidence="9">
    <location>
        <begin position="5"/>
        <end position="97"/>
    </location>
</feature>
<evidence type="ECO:0000256" key="6">
    <source>
        <dbReference type="ARBA" id="ARBA00023075"/>
    </source>
</evidence>
<dbReference type="Pfam" id="PF24836">
    <property type="entry name" value="NQRA_2nd"/>
    <property type="match status" value="1"/>
</dbReference>
<organism evidence="12 13">
    <name type="scientific">Flavobacterium haoranii</name>
    <dbReference type="NCBI Taxonomy" id="683124"/>
    <lineage>
        <taxon>Bacteria</taxon>
        <taxon>Pseudomonadati</taxon>
        <taxon>Bacteroidota</taxon>
        <taxon>Flavobacteriia</taxon>
        <taxon>Flavobacteriales</taxon>
        <taxon>Flavobacteriaceae</taxon>
        <taxon>Flavobacterium</taxon>
    </lineage>
</organism>
<dbReference type="NCBIfam" id="TIGR01936">
    <property type="entry name" value="nqrA"/>
    <property type="match status" value="1"/>
</dbReference>
<dbReference type="GO" id="GO:0006814">
    <property type="term" value="P:sodium ion transport"/>
    <property type="evidence" value="ECO:0007669"/>
    <property type="project" value="UniProtKB-UniRule"/>
</dbReference>
<dbReference type="PANTHER" id="PTHR37839:SF1">
    <property type="entry name" value="NA(+)-TRANSLOCATING NADH-QUINONE REDUCTASE SUBUNIT A"/>
    <property type="match status" value="1"/>
</dbReference>
<feature type="domain" description="NqrA second alpha/beta" evidence="11">
    <location>
        <begin position="114"/>
        <end position="257"/>
    </location>
</feature>